<dbReference type="OrthoDB" id="10675303at2759"/>
<evidence type="ECO:0000256" key="1">
    <source>
        <dbReference type="SAM" id="MobiDB-lite"/>
    </source>
</evidence>
<feature type="compositionally biased region" description="Low complexity" evidence="1">
    <location>
        <begin position="139"/>
        <end position="185"/>
    </location>
</feature>
<sequence length="360" mass="38286">MFANTVVPLLGASLILLANGVAGTSLGPGPTRPISSPFCLKATTIVTTLTETSYIETNLGSTSYSTFTTTTTVAPTTTTAQPPADFTPIRSQIVEQGYYPSKRDLFGNLLGWLPFGNPFQKTTSRTAATSTCGTSKTSNPVRYTPTTTNTPVRNTPTTSCISTTPVKTTPTRKTTPITSTLRTTTKPSSYPPFDCLTTTLFGTVILTSTVTYTYNYLAVSYTATTSTKSVPVATHYAACDPPNQLSRVESFFDINPDASFRRPFDGVFAPTPYDCCVAAIEGGYAYSAHNIRSGLGECRLFKKDEGAVCKFSATNGPFYVYPNGGQTYTLSNGYCGSWQYAGVAGEPSILPPKSAATTSA</sequence>
<evidence type="ECO:0000313" key="3">
    <source>
        <dbReference type="Proteomes" id="UP000504637"/>
    </source>
</evidence>
<accession>A0A6J3LU88</accession>
<feature type="signal peptide" evidence="2">
    <location>
        <begin position="1"/>
        <end position="23"/>
    </location>
</feature>
<dbReference type="RefSeq" id="XP_033455875.1">
    <property type="nucleotide sequence ID" value="XM_033605833.1"/>
</dbReference>
<reference evidence="4" key="3">
    <citation type="submission" date="2025-08" db="UniProtKB">
        <authorList>
            <consortium name="RefSeq"/>
        </authorList>
    </citation>
    <scope>IDENTIFICATION</scope>
    <source>
        <strain evidence="4">CBS 342.82</strain>
    </source>
</reference>
<name>A0A6J3LU88_9PEZI</name>
<keyword evidence="3" id="KW-1185">Reference proteome</keyword>
<dbReference type="GeneID" id="54363633"/>
<feature type="compositionally biased region" description="Polar residues" evidence="1">
    <location>
        <begin position="126"/>
        <end position="138"/>
    </location>
</feature>
<organism evidence="4">
    <name type="scientific">Dissoconium aciculare CBS 342.82</name>
    <dbReference type="NCBI Taxonomy" id="1314786"/>
    <lineage>
        <taxon>Eukaryota</taxon>
        <taxon>Fungi</taxon>
        <taxon>Dikarya</taxon>
        <taxon>Ascomycota</taxon>
        <taxon>Pezizomycotina</taxon>
        <taxon>Dothideomycetes</taxon>
        <taxon>Dothideomycetidae</taxon>
        <taxon>Mycosphaerellales</taxon>
        <taxon>Dissoconiaceae</taxon>
        <taxon>Dissoconium</taxon>
    </lineage>
</organism>
<proteinExistence type="predicted"/>
<dbReference type="Proteomes" id="UP000504637">
    <property type="component" value="Unplaced"/>
</dbReference>
<feature type="region of interest" description="Disordered" evidence="1">
    <location>
        <begin position="126"/>
        <end position="185"/>
    </location>
</feature>
<gene>
    <name evidence="4" type="ORF">K489DRAFT_384328</name>
</gene>
<keyword evidence="2" id="KW-0732">Signal</keyword>
<reference evidence="4" key="2">
    <citation type="submission" date="2020-04" db="EMBL/GenBank/DDBJ databases">
        <authorList>
            <consortium name="NCBI Genome Project"/>
        </authorList>
    </citation>
    <scope>NUCLEOTIDE SEQUENCE</scope>
    <source>
        <strain evidence="4">CBS 342.82</strain>
    </source>
</reference>
<evidence type="ECO:0000256" key="2">
    <source>
        <dbReference type="SAM" id="SignalP"/>
    </source>
</evidence>
<evidence type="ECO:0000313" key="4">
    <source>
        <dbReference type="RefSeq" id="XP_033455875.1"/>
    </source>
</evidence>
<dbReference type="AlphaFoldDB" id="A0A6J3LU88"/>
<protein>
    <submittedName>
        <fullName evidence="4">Uncharacterized protein</fullName>
    </submittedName>
</protein>
<feature type="chain" id="PRO_5026882198" evidence="2">
    <location>
        <begin position="24"/>
        <end position="360"/>
    </location>
</feature>
<reference evidence="4" key="1">
    <citation type="submission" date="2020-01" db="EMBL/GenBank/DDBJ databases">
        <authorList>
            <consortium name="DOE Joint Genome Institute"/>
            <person name="Haridas S."/>
            <person name="Albert R."/>
            <person name="Binder M."/>
            <person name="Bloem J."/>
            <person name="Labutti K."/>
            <person name="Salamov A."/>
            <person name="Andreopoulos B."/>
            <person name="Baker S.E."/>
            <person name="Barry K."/>
            <person name="Bills G."/>
            <person name="Bluhm B.H."/>
            <person name="Cannon C."/>
            <person name="Castanera R."/>
            <person name="Culley D.E."/>
            <person name="Daum C."/>
            <person name="Ezra D."/>
            <person name="Gonzalez J.B."/>
            <person name="Henrissat B."/>
            <person name="Kuo A."/>
            <person name="Liang C."/>
            <person name="Lipzen A."/>
            <person name="Lutzoni F."/>
            <person name="Magnuson J."/>
            <person name="Mondo S."/>
            <person name="Nolan M."/>
            <person name="Ohm R."/>
            <person name="Pangilinan J."/>
            <person name="Park H.-J."/>
            <person name="Ramirez L."/>
            <person name="Alfaro M."/>
            <person name="Sun H."/>
            <person name="Tritt A."/>
            <person name="Yoshinaga Y."/>
            <person name="Zwiers L.-H."/>
            <person name="Turgeon B.G."/>
            <person name="Goodwin S.B."/>
            <person name="Spatafora J.W."/>
            <person name="Crous P.W."/>
            <person name="Grigoriev I.V."/>
        </authorList>
    </citation>
    <scope>NUCLEOTIDE SEQUENCE</scope>
    <source>
        <strain evidence="4">CBS 342.82</strain>
    </source>
</reference>